<feature type="transmembrane region" description="Helical" evidence="8">
    <location>
        <begin position="6"/>
        <end position="22"/>
    </location>
</feature>
<feature type="transmembrane region" description="Helical" evidence="8">
    <location>
        <begin position="53"/>
        <end position="70"/>
    </location>
</feature>
<dbReference type="PRINTS" id="PR00344">
    <property type="entry name" value="BCTRLSENSOR"/>
</dbReference>
<dbReference type="SUPFAM" id="SSF55874">
    <property type="entry name" value="ATPase domain of HSP90 chaperone/DNA topoisomerase II/histidine kinase"/>
    <property type="match status" value="1"/>
</dbReference>
<dbReference type="InterPro" id="IPR005467">
    <property type="entry name" value="His_kinase_dom"/>
</dbReference>
<evidence type="ECO:0000256" key="2">
    <source>
        <dbReference type="ARBA" id="ARBA00012438"/>
    </source>
</evidence>
<dbReference type="InterPro" id="IPR050736">
    <property type="entry name" value="Sensor_HK_Regulatory"/>
</dbReference>
<dbReference type="PANTHER" id="PTHR43711:SF1">
    <property type="entry name" value="HISTIDINE KINASE 1"/>
    <property type="match status" value="1"/>
</dbReference>
<dbReference type="InterPro" id="IPR036097">
    <property type="entry name" value="HisK_dim/P_sf"/>
</dbReference>
<keyword evidence="7" id="KW-0175">Coiled coil</keyword>
<keyword evidence="8" id="KW-1133">Transmembrane helix</keyword>
<feature type="domain" description="Histidine kinase" evidence="9">
    <location>
        <begin position="305"/>
        <end position="550"/>
    </location>
</feature>
<name>A0AAD2D9R4_EUPCR</name>
<sequence>MIIGNVIFTIASLLACFLISYFPDYVKFYMVISCSCGLIMIDWLFASYHEGHFNSYVSCAYCYCYFTAILTPSKKHLNILVFAVSVFGYLYQSYCQIGSLDSAMILSSLTSLVYFYFGLNIIHYKLKIMYEIILKNERLVKEKEKVVIEFPHPVLILPENGTKSFECYSNSEFESKISSLKHKIENLTKIEVSIKKDQNQEHLESKLSLLEYLAEQQKHIKNADNKRDFVKNLDNLERSFLRECVIPVSNDKTGNIANRNFNIKSLKIEWKGHPSFMHVFIDHTDIIKLEQAKNRIKMQRIMFASASHEFRTPLNCIINSYEFIKESFQELISIIENTIPERIQQSLEFQNCIITIQQFTKNGRTSSILLLSLVEDILNLSKIDNGTFMTNYEDFNVFKLLKEVQPLFIVQCQSKGVELEIQCEQGLKCCEVNSDRNRIRQVLLNLISNSSKFTFRGNIIVRAKMIKTIEGDSYIEFSVEDTGTGIKKEDQENIFTLFGVIETNNNLNPTGCGLGLTISKKYVETLGGKIIVESVYGEGTRMIFTILLSGPKIRNKLSSAFLLSEESSESLSPLLTDEYSNLSIPLQSLRRCNKYQFLTSS</sequence>
<feature type="transmembrane region" description="Helical" evidence="8">
    <location>
        <begin position="29"/>
        <end position="47"/>
    </location>
</feature>
<feature type="transmembrane region" description="Helical" evidence="8">
    <location>
        <begin position="77"/>
        <end position="94"/>
    </location>
</feature>
<dbReference type="InterPro" id="IPR003661">
    <property type="entry name" value="HisK_dim/P_dom"/>
</dbReference>
<evidence type="ECO:0000256" key="8">
    <source>
        <dbReference type="SAM" id="Phobius"/>
    </source>
</evidence>
<dbReference type="CDD" id="cd00082">
    <property type="entry name" value="HisKA"/>
    <property type="match status" value="1"/>
</dbReference>
<dbReference type="EMBL" id="CAMPGE010027096">
    <property type="protein sequence ID" value="CAI2384756.1"/>
    <property type="molecule type" value="Genomic_DNA"/>
</dbReference>
<evidence type="ECO:0000313" key="11">
    <source>
        <dbReference type="Proteomes" id="UP001295684"/>
    </source>
</evidence>
<dbReference type="Pfam" id="PF02518">
    <property type="entry name" value="HATPase_c"/>
    <property type="match status" value="1"/>
</dbReference>
<dbReference type="GO" id="GO:0000155">
    <property type="term" value="F:phosphorelay sensor kinase activity"/>
    <property type="evidence" value="ECO:0007669"/>
    <property type="project" value="InterPro"/>
</dbReference>
<feature type="coiled-coil region" evidence="7">
    <location>
        <begin position="170"/>
        <end position="233"/>
    </location>
</feature>
<evidence type="ECO:0000256" key="7">
    <source>
        <dbReference type="SAM" id="Coils"/>
    </source>
</evidence>
<organism evidence="10 11">
    <name type="scientific">Euplotes crassus</name>
    <dbReference type="NCBI Taxonomy" id="5936"/>
    <lineage>
        <taxon>Eukaryota</taxon>
        <taxon>Sar</taxon>
        <taxon>Alveolata</taxon>
        <taxon>Ciliophora</taxon>
        <taxon>Intramacronucleata</taxon>
        <taxon>Spirotrichea</taxon>
        <taxon>Hypotrichia</taxon>
        <taxon>Euplotida</taxon>
        <taxon>Euplotidae</taxon>
        <taxon>Moneuplotes</taxon>
    </lineage>
</organism>
<keyword evidence="4" id="KW-0808">Transferase</keyword>
<feature type="transmembrane region" description="Helical" evidence="8">
    <location>
        <begin position="100"/>
        <end position="119"/>
    </location>
</feature>
<dbReference type="AlphaFoldDB" id="A0AAD2D9R4"/>
<comment type="catalytic activity">
    <reaction evidence="1">
        <text>ATP + protein L-histidine = ADP + protein N-phospho-L-histidine.</text>
        <dbReference type="EC" id="2.7.13.3"/>
    </reaction>
</comment>
<dbReference type="SUPFAM" id="SSF47384">
    <property type="entry name" value="Homodimeric domain of signal transducing histidine kinase"/>
    <property type="match status" value="1"/>
</dbReference>
<evidence type="ECO:0000256" key="4">
    <source>
        <dbReference type="ARBA" id="ARBA00022679"/>
    </source>
</evidence>
<dbReference type="Gene3D" id="1.10.287.130">
    <property type="match status" value="1"/>
</dbReference>
<dbReference type="SMART" id="SM00388">
    <property type="entry name" value="HisKA"/>
    <property type="match status" value="1"/>
</dbReference>
<evidence type="ECO:0000256" key="5">
    <source>
        <dbReference type="ARBA" id="ARBA00022777"/>
    </source>
</evidence>
<dbReference type="CDD" id="cd16922">
    <property type="entry name" value="HATPase_EvgS-ArcB-TorS-like"/>
    <property type="match status" value="1"/>
</dbReference>
<evidence type="ECO:0000259" key="9">
    <source>
        <dbReference type="PROSITE" id="PS50109"/>
    </source>
</evidence>
<keyword evidence="6" id="KW-0902">Two-component regulatory system</keyword>
<dbReference type="InterPro" id="IPR036890">
    <property type="entry name" value="HATPase_C_sf"/>
</dbReference>
<dbReference type="PROSITE" id="PS50109">
    <property type="entry name" value="HIS_KIN"/>
    <property type="match status" value="1"/>
</dbReference>
<accession>A0AAD2D9R4</accession>
<dbReference type="SMART" id="SM00387">
    <property type="entry name" value="HATPase_c"/>
    <property type="match status" value="1"/>
</dbReference>
<keyword evidence="3" id="KW-0597">Phosphoprotein</keyword>
<keyword evidence="11" id="KW-1185">Reference proteome</keyword>
<proteinExistence type="predicted"/>
<dbReference type="Proteomes" id="UP001295684">
    <property type="component" value="Unassembled WGS sequence"/>
</dbReference>
<reference evidence="10" key="1">
    <citation type="submission" date="2023-07" db="EMBL/GenBank/DDBJ databases">
        <authorList>
            <consortium name="AG Swart"/>
            <person name="Singh M."/>
            <person name="Singh A."/>
            <person name="Seah K."/>
            <person name="Emmerich C."/>
        </authorList>
    </citation>
    <scope>NUCLEOTIDE SEQUENCE</scope>
    <source>
        <strain evidence="10">DP1</strain>
    </source>
</reference>
<comment type="caution">
    <text evidence="10">The sequence shown here is derived from an EMBL/GenBank/DDBJ whole genome shotgun (WGS) entry which is preliminary data.</text>
</comment>
<protein>
    <recommendedName>
        <fullName evidence="2">histidine kinase</fullName>
        <ecNumber evidence="2">2.7.13.3</ecNumber>
    </recommendedName>
</protein>
<evidence type="ECO:0000256" key="6">
    <source>
        <dbReference type="ARBA" id="ARBA00023012"/>
    </source>
</evidence>
<dbReference type="PANTHER" id="PTHR43711">
    <property type="entry name" value="TWO-COMPONENT HISTIDINE KINASE"/>
    <property type="match status" value="1"/>
</dbReference>
<dbReference type="FunFam" id="3.30.565.10:FF:000010">
    <property type="entry name" value="Sensor histidine kinase RcsC"/>
    <property type="match status" value="1"/>
</dbReference>
<evidence type="ECO:0000256" key="3">
    <source>
        <dbReference type="ARBA" id="ARBA00022553"/>
    </source>
</evidence>
<dbReference type="InterPro" id="IPR004358">
    <property type="entry name" value="Sig_transdc_His_kin-like_C"/>
</dbReference>
<keyword evidence="8" id="KW-0472">Membrane</keyword>
<keyword evidence="8" id="KW-0812">Transmembrane</keyword>
<dbReference type="EC" id="2.7.13.3" evidence="2"/>
<dbReference type="InterPro" id="IPR003594">
    <property type="entry name" value="HATPase_dom"/>
</dbReference>
<dbReference type="Gene3D" id="3.30.565.10">
    <property type="entry name" value="Histidine kinase-like ATPase, C-terminal domain"/>
    <property type="match status" value="1"/>
</dbReference>
<gene>
    <name evidence="10" type="ORF">ECRASSUSDP1_LOCUS26291</name>
</gene>
<evidence type="ECO:0000256" key="1">
    <source>
        <dbReference type="ARBA" id="ARBA00000085"/>
    </source>
</evidence>
<keyword evidence="5" id="KW-0418">Kinase</keyword>
<evidence type="ECO:0000313" key="10">
    <source>
        <dbReference type="EMBL" id="CAI2384756.1"/>
    </source>
</evidence>